<comment type="subcellular location">
    <subcellularLocation>
        <location evidence="1">Nucleus</location>
    </subcellularLocation>
</comment>
<feature type="compositionally biased region" description="Basic and acidic residues" evidence="5">
    <location>
        <begin position="534"/>
        <end position="616"/>
    </location>
</feature>
<dbReference type="Proteomes" id="UP000095283">
    <property type="component" value="Unplaced"/>
</dbReference>
<protein>
    <submittedName>
        <fullName evidence="8">BTP domain-containing protein</fullName>
    </submittedName>
</protein>
<dbReference type="InterPro" id="IPR011011">
    <property type="entry name" value="Znf_FYVE_PHD"/>
</dbReference>
<evidence type="ECO:0000256" key="1">
    <source>
        <dbReference type="ARBA" id="ARBA00004123"/>
    </source>
</evidence>
<keyword evidence="2" id="KW-0805">Transcription regulation</keyword>
<sequence length="699" mass="80671">MARNGLRAATGHILENVGFASISEDSLNLLTDVMRRFMVELWSKGKFYAEHAGRTNIIPDDMTIAFRRLQFSSIEMHDYLQQIGNTGYVKPTCRFPFMKPNIRALYAPQPSEKELESIVDVEGFSTVYLFETRPEHIPRHFPAAHPEWTSEGIRSSANISSQKLQNNNIDLLTNTSPKKKVKPTGSYKDRSSYTPSPAPSPLPPLFIKRPDTTLSRAAIPPGCTDSLAGDISNISPMPKLERNFEYGDSSRPNTPRVCDGDSTTVYNPSASSETSSLPYETAVTTPPYIKDDVIAANIALFTTIKEEARKEKKHKEKKHKDKNKLKQKQEEQKILSEKQVHQLAEEERMRLIEIARDAPTPPMRQEVVQESPKHLKIVISNPHSDSASSAFSPPTTTQPTDDDSDTTPFFDDASHSVNGPLVTTFPLDLSVEDRSLHKKKNKKKDKDRDRSPHGSKDKIRDKERKKKKKKERGEKSEMDGKQKHESVHTPKEGILCRLIRNRVFSRTILSLSYIHCFQLKAPPPLFSSSNDFIKQSKNDRKEKGKKKDEDRKRDKEERKRKEKEHRELEKERAKVVEHEKEKEREKDNEKQREREKEREKGIEQERELQWEHEKVVHLPPPITAFVKAEKRKEKKNKEKRRSKMEKRESEDKNKLTEIEKDDEAEDEIPEVWICPSCSVAWTEGATMVCCDMCDNWFHW</sequence>
<dbReference type="GO" id="GO:0002039">
    <property type="term" value="F:p53 binding"/>
    <property type="evidence" value="ECO:0007669"/>
    <property type="project" value="TreeGrafter"/>
</dbReference>
<proteinExistence type="predicted"/>
<evidence type="ECO:0000256" key="3">
    <source>
        <dbReference type="ARBA" id="ARBA00023163"/>
    </source>
</evidence>
<dbReference type="InterPro" id="IPR006565">
    <property type="entry name" value="BTP"/>
</dbReference>
<feature type="compositionally biased region" description="Polar residues" evidence="5">
    <location>
        <begin position="261"/>
        <end position="278"/>
    </location>
</feature>
<dbReference type="PANTHER" id="PTHR46452">
    <property type="entry name" value="TRANSCRIPTION INITIATION FACTOR TFIID SUBUNIT 3"/>
    <property type="match status" value="1"/>
</dbReference>
<evidence type="ECO:0000313" key="7">
    <source>
        <dbReference type="Proteomes" id="UP000095283"/>
    </source>
</evidence>
<dbReference type="SUPFAM" id="SSF47113">
    <property type="entry name" value="Histone-fold"/>
    <property type="match status" value="1"/>
</dbReference>
<dbReference type="SMART" id="SM00576">
    <property type="entry name" value="BTP"/>
    <property type="match status" value="1"/>
</dbReference>
<dbReference type="InterPro" id="IPR009072">
    <property type="entry name" value="Histone-fold"/>
</dbReference>
<evidence type="ECO:0000259" key="6">
    <source>
        <dbReference type="SMART" id="SM00576"/>
    </source>
</evidence>
<keyword evidence="3" id="KW-0804">Transcription</keyword>
<feature type="compositionally biased region" description="Basic residues" evidence="5">
    <location>
        <begin position="632"/>
        <end position="644"/>
    </location>
</feature>
<feature type="compositionally biased region" description="Basic and acidic residues" evidence="5">
    <location>
        <begin position="471"/>
        <end position="489"/>
    </location>
</feature>
<keyword evidence="7" id="KW-1185">Reference proteome</keyword>
<feature type="compositionally biased region" description="Polar residues" evidence="5">
    <location>
        <begin position="166"/>
        <end position="176"/>
    </location>
</feature>
<feature type="region of interest" description="Disordered" evidence="5">
    <location>
        <begin position="383"/>
        <end position="417"/>
    </location>
</feature>
<feature type="compositionally biased region" description="Basic and acidic residues" evidence="5">
    <location>
        <begin position="327"/>
        <end position="342"/>
    </location>
</feature>
<dbReference type="GO" id="GO:0005669">
    <property type="term" value="C:transcription factor TFIID complex"/>
    <property type="evidence" value="ECO:0007669"/>
    <property type="project" value="TreeGrafter"/>
</dbReference>
<feature type="region of interest" description="Disordered" evidence="5">
    <location>
        <begin position="433"/>
        <end position="489"/>
    </location>
</feature>
<dbReference type="WBParaSite" id="Hba_18952">
    <property type="protein sequence ID" value="Hba_18952"/>
    <property type="gene ID" value="Hba_18952"/>
</dbReference>
<dbReference type="GO" id="GO:0045944">
    <property type="term" value="P:positive regulation of transcription by RNA polymerase II"/>
    <property type="evidence" value="ECO:0007669"/>
    <property type="project" value="TreeGrafter"/>
</dbReference>
<feature type="compositionally biased region" description="Low complexity" evidence="5">
    <location>
        <begin position="383"/>
        <end position="399"/>
    </location>
</feature>
<feature type="region of interest" description="Disordered" evidence="5">
    <location>
        <begin position="166"/>
        <end position="278"/>
    </location>
</feature>
<accession>A0A1I7XME0</accession>
<dbReference type="AlphaFoldDB" id="A0A1I7XME0"/>
<organism evidence="7 8">
    <name type="scientific">Heterorhabditis bacteriophora</name>
    <name type="common">Entomopathogenic nematode worm</name>
    <dbReference type="NCBI Taxonomy" id="37862"/>
    <lineage>
        <taxon>Eukaryota</taxon>
        <taxon>Metazoa</taxon>
        <taxon>Ecdysozoa</taxon>
        <taxon>Nematoda</taxon>
        <taxon>Chromadorea</taxon>
        <taxon>Rhabditida</taxon>
        <taxon>Rhabditina</taxon>
        <taxon>Rhabditomorpha</taxon>
        <taxon>Strongyloidea</taxon>
        <taxon>Heterorhabditidae</taxon>
        <taxon>Heterorhabditis</taxon>
    </lineage>
</organism>
<dbReference type="Gene3D" id="3.30.40.10">
    <property type="entry name" value="Zinc/RING finger domain, C3HC4 (zinc finger)"/>
    <property type="match status" value="1"/>
</dbReference>
<evidence type="ECO:0000256" key="4">
    <source>
        <dbReference type="ARBA" id="ARBA00023242"/>
    </source>
</evidence>
<feature type="compositionally biased region" description="Basic residues" evidence="5">
    <location>
        <begin position="311"/>
        <end position="326"/>
    </location>
</feature>
<dbReference type="Pfam" id="PF07524">
    <property type="entry name" value="Bromo_TP"/>
    <property type="match status" value="1"/>
</dbReference>
<feature type="compositionally biased region" description="Basic and acidic residues" evidence="5">
    <location>
        <begin position="444"/>
        <end position="462"/>
    </location>
</feature>
<dbReference type="InterPro" id="IPR013083">
    <property type="entry name" value="Znf_RING/FYVE/PHD"/>
</dbReference>
<name>A0A1I7XME0_HETBA</name>
<evidence type="ECO:0000313" key="8">
    <source>
        <dbReference type="WBParaSite" id="Hba_18952"/>
    </source>
</evidence>
<evidence type="ECO:0000256" key="2">
    <source>
        <dbReference type="ARBA" id="ARBA00023015"/>
    </source>
</evidence>
<dbReference type="Gene3D" id="1.10.20.10">
    <property type="entry name" value="Histone, subunit A"/>
    <property type="match status" value="1"/>
</dbReference>
<dbReference type="SUPFAM" id="SSF57903">
    <property type="entry name" value="FYVE/PHD zinc finger"/>
    <property type="match status" value="1"/>
</dbReference>
<evidence type="ECO:0000256" key="5">
    <source>
        <dbReference type="SAM" id="MobiDB-lite"/>
    </source>
</evidence>
<feature type="region of interest" description="Disordered" evidence="5">
    <location>
        <begin position="309"/>
        <end position="342"/>
    </location>
</feature>
<dbReference type="CDD" id="cd00076">
    <property type="entry name" value="HFD_SF"/>
    <property type="match status" value="1"/>
</dbReference>
<feature type="compositionally biased region" description="Basic and acidic residues" evidence="5">
    <location>
        <begin position="645"/>
        <end position="658"/>
    </location>
</feature>
<feature type="domain" description="Bromodomain associated" evidence="6">
    <location>
        <begin position="1"/>
        <end position="75"/>
    </location>
</feature>
<dbReference type="PANTHER" id="PTHR46452:SF1">
    <property type="entry name" value="TRANSCRIPTION INITIATION FACTOR TFIID SUBUNIT 3"/>
    <property type="match status" value="1"/>
</dbReference>
<feature type="region of interest" description="Disordered" evidence="5">
    <location>
        <begin position="524"/>
        <end position="663"/>
    </location>
</feature>
<keyword evidence="4" id="KW-0539">Nucleus</keyword>
<dbReference type="GO" id="GO:0046982">
    <property type="term" value="F:protein heterodimerization activity"/>
    <property type="evidence" value="ECO:0007669"/>
    <property type="project" value="InterPro"/>
</dbReference>
<reference evidence="8" key="1">
    <citation type="submission" date="2016-11" db="UniProtKB">
        <authorList>
            <consortium name="WormBaseParasite"/>
        </authorList>
    </citation>
    <scope>IDENTIFICATION</scope>
</reference>